<feature type="domain" description="ASPIC/UnbV" evidence="1">
    <location>
        <begin position="463"/>
        <end position="530"/>
    </location>
</feature>
<comment type="caution">
    <text evidence="2">The sequence shown here is derived from an EMBL/GenBank/DDBJ whole genome shotgun (WGS) entry which is preliminary data.</text>
</comment>
<evidence type="ECO:0000313" key="2">
    <source>
        <dbReference type="EMBL" id="KOO26104.1"/>
    </source>
</evidence>
<dbReference type="AlphaFoldDB" id="A0A0M0JHP9"/>
<organism evidence="2 3">
    <name type="scientific">Chrysochromulina tobinii</name>
    <dbReference type="NCBI Taxonomy" id="1460289"/>
    <lineage>
        <taxon>Eukaryota</taxon>
        <taxon>Haptista</taxon>
        <taxon>Haptophyta</taxon>
        <taxon>Prymnesiophyceae</taxon>
        <taxon>Prymnesiales</taxon>
        <taxon>Chrysochromulinaceae</taxon>
        <taxon>Chrysochromulina</taxon>
    </lineage>
</organism>
<dbReference type="InterPro" id="IPR011519">
    <property type="entry name" value="UnbV_ASPIC"/>
</dbReference>
<dbReference type="Proteomes" id="UP000037460">
    <property type="component" value="Unassembled WGS sequence"/>
</dbReference>
<gene>
    <name evidence="2" type="ORF">Ctob_012442</name>
</gene>
<evidence type="ECO:0000313" key="3">
    <source>
        <dbReference type="Proteomes" id="UP000037460"/>
    </source>
</evidence>
<dbReference type="SUPFAM" id="SSF69318">
    <property type="entry name" value="Integrin alpha N-terminal domain"/>
    <property type="match status" value="2"/>
</dbReference>
<reference evidence="3" key="1">
    <citation type="journal article" date="2015" name="PLoS Genet.">
        <title>Genome Sequence and Transcriptome Analyses of Chrysochromulina tobin: Metabolic Tools for Enhanced Algal Fitness in the Prominent Order Prymnesiales (Haptophyceae).</title>
        <authorList>
            <person name="Hovde B.T."/>
            <person name="Deodato C.R."/>
            <person name="Hunsperger H.M."/>
            <person name="Ryken S.A."/>
            <person name="Yost W."/>
            <person name="Jha R.K."/>
            <person name="Patterson J."/>
            <person name="Monnat R.J. Jr."/>
            <person name="Barlow S.B."/>
            <person name="Starkenburg S.R."/>
            <person name="Cattolico R.A."/>
        </authorList>
    </citation>
    <scope>NUCLEOTIDE SEQUENCE</scope>
    <source>
        <strain evidence="3">CCMP291</strain>
    </source>
</reference>
<dbReference type="PANTHER" id="PTHR16026:SF0">
    <property type="entry name" value="CARTILAGE ACIDIC PROTEIN 1"/>
    <property type="match status" value="1"/>
</dbReference>
<dbReference type="PANTHER" id="PTHR16026">
    <property type="entry name" value="CARTILAGE ACIDIC PROTEIN 1"/>
    <property type="match status" value="1"/>
</dbReference>
<dbReference type="EMBL" id="JWZX01002891">
    <property type="protein sequence ID" value="KOO26104.1"/>
    <property type="molecule type" value="Genomic_DNA"/>
</dbReference>
<dbReference type="InterPro" id="IPR027039">
    <property type="entry name" value="Crtac1"/>
</dbReference>
<name>A0A0M0JHP9_9EUKA</name>
<protein>
    <submittedName>
        <fullName evidence="2">Cartilage acidic protein 2</fullName>
    </submittedName>
</protein>
<proteinExistence type="predicted"/>
<keyword evidence="3" id="KW-1185">Reference proteome</keyword>
<dbReference type="InterPro" id="IPR028994">
    <property type="entry name" value="Integrin_alpha_N"/>
</dbReference>
<sequence length="535" mass="57308">MLIRAPLRSLSGYVAKCFLAGAACIALVSTPMAVRGAQIPLLPFFEDISDIIEANPSQMRYGVAIVDVDQDGRFEAFVTGYAGADGSRGAPNELFNFKDGRLVNVAPSLGLSAPQRQAIGVAACDVDADGKEEIYVLNTDTYGGDKRFGDHLFKRNDGGRFEDVMEQDVNAVSRSTFAGRSVACVDRQGTGKYDVAAASYGRPLLLFEMSDPSTNTVRDVAQEVGFTGVTGGRGITGGPLYPGVQYATRKGMDVYMDNENGPSFFFRNDGKGGFTEVARELGLQDANENGRGVALVDANADGRIDIVTGNWNGFHRMWLAPSPDARRTAFVDAAPRELAAPSPIRTVLSADFDNDGYPELFFNNICSCPHDMPSMCASPNRLFKTTDGVHWHAVPVGSAEERYGRGTGAAAYDIDGDGLLELLISHGENRAEPLSLHRVALYDAAKANHYVRVLPLTASGAPARGALVTLVDGNGRKQVRVIDPGSGYLCQQEPVAHFGLGLVANIKSITIEWPSGETRTILQPALDQQHVVSPA</sequence>
<evidence type="ECO:0000259" key="1">
    <source>
        <dbReference type="Pfam" id="PF07593"/>
    </source>
</evidence>
<dbReference type="OrthoDB" id="10022113at2759"/>
<dbReference type="Pfam" id="PF07593">
    <property type="entry name" value="UnbV_ASPIC"/>
    <property type="match status" value="1"/>
</dbReference>
<accession>A0A0M0JHP9</accession>